<sequence>MPDYLESFIKRTRNKYPDLARSGYIWICNMSKSEEVDSFYYRPHRMLKTWTDKRKLCIVGMKKGPELPAYFLNGKVDKNSYPVFFEMGDEEILNKLGYNLPIKIIWAGRNMTKTKEKIDRFDLMDLD</sequence>
<comment type="caution">
    <text evidence="1">The sequence shown here is derived from an EMBL/GenBank/DDBJ whole genome shotgun (WGS) entry which is preliminary data.</text>
</comment>
<name>X0XNK4_9ZZZZ</name>
<proteinExistence type="predicted"/>
<accession>X0XNK4</accession>
<dbReference type="AlphaFoldDB" id="X0XNK4"/>
<protein>
    <submittedName>
        <fullName evidence="1">Uncharacterized protein</fullName>
    </submittedName>
</protein>
<evidence type="ECO:0000313" key="1">
    <source>
        <dbReference type="EMBL" id="GAG38228.1"/>
    </source>
</evidence>
<reference evidence="1" key="1">
    <citation type="journal article" date="2014" name="Front. Microbiol.">
        <title>High frequency of phylogenetically diverse reductive dehalogenase-homologous genes in deep subseafloor sedimentary metagenomes.</title>
        <authorList>
            <person name="Kawai M."/>
            <person name="Futagami T."/>
            <person name="Toyoda A."/>
            <person name="Takaki Y."/>
            <person name="Nishi S."/>
            <person name="Hori S."/>
            <person name="Arai W."/>
            <person name="Tsubouchi T."/>
            <person name="Morono Y."/>
            <person name="Uchiyama I."/>
            <person name="Ito T."/>
            <person name="Fujiyama A."/>
            <person name="Inagaki F."/>
            <person name="Takami H."/>
        </authorList>
    </citation>
    <scope>NUCLEOTIDE SEQUENCE</scope>
    <source>
        <strain evidence="1">Expedition CK06-06</strain>
    </source>
</reference>
<dbReference type="EMBL" id="BARS01041989">
    <property type="protein sequence ID" value="GAG38228.1"/>
    <property type="molecule type" value="Genomic_DNA"/>
</dbReference>
<organism evidence="1">
    <name type="scientific">marine sediment metagenome</name>
    <dbReference type="NCBI Taxonomy" id="412755"/>
    <lineage>
        <taxon>unclassified sequences</taxon>
        <taxon>metagenomes</taxon>
        <taxon>ecological metagenomes</taxon>
    </lineage>
</organism>
<gene>
    <name evidence="1" type="ORF">S01H1_63767</name>
</gene>